<organism evidence="2 3">
    <name type="scientific">Corynebacterium testudinoris</name>
    <dbReference type="NCBI Taxonomy" id="136857"/>
    <lineage>
        <taxon>Bacteria</taxon>
        <taxon>Bacillati</taxon>
        <taxon>Actinomycetota</taxon>
        <taxon>Actinomycetes</taxon>
        <taxon>Mycobacteriales</taxon>
        <taxon>Corynebacteriaceae</taxon>
        <taxon>Corynebacterium</taxon>
    </lineage>
</organism>
<dbReference type="Pfam" id="PF04954">
    <property type="entry name" value="SIP"/>
    <property type="match status" value="1"/>
</dbReference>
<dbReference type="Gene3D" id="3.40.50.80">
    <property type="entry name" value="Nucleotide-binding domain of ferredoxin-NADP reductase (FNR) module"/>
    <property type="match status" value="1"/>
</dbReference>
<dbReference type="InterPro" id="IPR017927">
    <property type="entry name" value="FAD-bd_FR_type"/>
</dbReference>
<evidence type="ECO:0000259" key="1">
    <source>
        <dbReference type="PROSITE" id="PS51384"/>
    </source>
</evidence>
<evidence type="ECO:0000313" key="2">
    <source>
        <dbReference type="EMBL" id="AKK08553.1"/>
    </source>
</evidence>
<proteinExistence type="predicted"/>
<dbReference type="InterPro" id="IPR039374">
    <property type="entry name" value="SIP_fam"/>
</dbReference>
<dbReference type="PATRIC" id="fig|136857.5.peg.1100"/>
<dbReference type="PROSITE" id="PS51384">
    <property type="entry name" value="FAD_FR"/>
    <property type="match status" value="1"/>
</dbReference>
<dbReference type="Proteomes" id="UP000035540">
    <property type="component" value="Chromosome"/>
</dbReference>
<dbReference type="Gene3D" id="2.40.30.10">
    <property type="entry name" value="Translation factors"/>
    <property type="match status" value="1"/>
</dbReference>
<dbReference type="PANTHER" id="PTHR30157:SF0">
    <property type="entry name" value="NADPH-DEPENDENT FERRIC-CHELATE REDUCTASE"/>
    <property type="match status" value="1"/>
</dbReference>
<reference evidence="3" key="2">
    <citation type="submission" date="2015-05" db="EMBL/GenBank/DDBJ databases">
        <title>Complete genome sequence of Corynebacterium testudinoris DSM 44614, recovered from necrotic lesions in the mouth of a tortoise.</title>
        <authorList>
            <person name="Ruckert C."/>
            <person name="Albersmeier A."/>
            <person name="Winkler A."/>
            <person name="Tauch A."/>
        </authorList>
    </citation>
    <scope>NUCLEOTIDE SEQUENCE [LARGE SCALE GENOMIC DNA]</scope>
    <source>
        <strain evidence="3">DSM 44614</strain>
    </source>
</reference>
<dbReference type="AlphaFoldDB" id="A0A0G3H9I2"/>
<dbReference type="InterPro" id="IPR007037">
    <property type="entry name" value="SIP_rossman_dom"/>
</dbReference>
<dbReference type="Pfam" id="PF08021">
    <property type="entry name" value="FAD_binding_9"/>
    <property type="match status" value="1"/>
</dbReference>
<dbReference type="OrthoDB" id="9814826at2"/>
<accession>A0A0G3H9I2</accession>
<feature type="domain" description="FAD-binding FR-type" evidence="1">
    <location>
        <begin position="1"/>
        <end position="100"/>
    </location>
</feature>
<dbReference type="EMBL" id="CP011545">
    <property type="protein sequence ID" value="AKK08553.1"/>
    <property type="molecule type" value="Genomic_DNA"/>
</dbReference>
<dbReference type="CDD" id="cd06193">
    <property type="entry name" value="siderophore_interacting"/>
    <property type="match status" value="1"/>
</dbReference>
<gene>
    <name evidence="2" type="ORF">CTEST_05535</name>
</gene>
<dbReference type="GO" id="GO:0016491">
    <property type="term" value="F:oxidoreductase activity"/>
    <property type="evidence" value="ECO:0007669"/>
    <property type="project" value="InterPro"/>
</dbReference>
<dbReference type="InterPro" id="IPR039261">
    <property type="entry name" value="FNR_nucleotide-bd"/>
</dbReference>
<evidence type="ECO:0000313" key="3">
    <source>
        <dbReference type="Proteomes" id="UP000035540"/>
    </source>
</evidence>
<dbReference type="SUPFAM" id="SSF63380">
    <property type="entry name" value="Riboflavin synthase domain-like"/>
    <property type="match status" value="1"/>
</dbReference>
<dbReference type="InterPro" id="IPR017938">
    <property type="entry name" value="Riboflavin_synthase-like_b-brl"/>
</dbReference>
<dbReference type="STRING" id="136857.CTEST_05535"/>
<name>A0A0G3H9I2_9CORY</name>
<protein>
    <submittedName>
        <fullName evidence="2">Siderophore-interacting protein</fullName>
    </submittedName>
</protein>
<keyword evidence="3" id="KW-1185">Reference proteome</keyword>
<sequence length="242" mass="26669">MSHATVTAVRRLTNDLVRISFDFPDLVGAELPHTDHYIKIVFGESVTRTYTFRRADTTTGHVDIDFVTHGDEGLAGPWAQRAQVGDTIEYRGPGGAWHPGDYDHFVLAGDESAAPAIAAGLDKLPAGASAEVYIEVETCDDTFEMPEPAGVTVHWVPRQGATHGTRLSEAVRAAGIPPQRTGWFIHGVAEMIKEMRRFLFIDGDVDRKDVSISGYWRIGMTEDQWQASKREFNAELDAAEQA</sequence>
<dbReference type="RefSeq" id="WP_047252895.1">
    <property type="nucleotide sequence ID" value="NZ_CP011545.1"/>
</dbReference>
<dbReference type="GO" id="GO:0051537">
    <property type="term" value="F:2 iron, 2 sulfur cluster binding"/>
    <property type="evidence" value="ECO:0007669"/>
    <property type="project" value="UniProtKB-KW"/>
</dbReference>
<dbReference type="KEGG" id="cted:CTEST_05535"/>
<reference evidence="2 3" key="1">
    <citation type="journal article" date="2015" name="Genome Announc.">
        <title>Complete Genome Sequence of the Type Strain Corynebacterium testudinoris DSM 44614, Recovered from Necrotic Lesions in the Mouth of a Tortoise.</title>
        <authorList>
            <person name="Ruckert C."/>
            <person name="Kriete M."/>
            <person name="Jaenicke S."/>
            <person name="Winkler A."/>
            <person name="Tauch A."/>
        </authorList>
    </citation>
    <scope>NUCLEOTIDE SEQUENCE [LARGE SCALE GENOMIC DNA]</scope>
    <source>
        <strain evidence="2 3">DSM 44614</strain>
    </source>
</reference>
<dbReference type="InterPro" id="IPR013113">
    <property type="entry name" value="SIP_FAD-bd"/>
</dbReference>
<dbReference type="PANTHER" id="PTHR30157">
    <property type="entry name" value="FERRIC REDUCTASE, NADPH-DEPENDENT"/>
    <property type="match status" value="1"/>
</dbReference>